<evidence type="ECO:0000256" key="2">
    <source>
        <dbReference type="ARBA" id="ARBA00004167"/>
    </source>
</evidence>
<keyword evidence="5 14" id="KW-0812">Transmembrane</keyword>
<comment type="subcellular location">
    <subcellularLocation>
        <location evidence="2">Membrane</location>
        <topology evidence="2">Single-pass membrane protein</topology>
    </subcellularLocation>
</comment>
<keyword evidence="6 12" id="KW-0479">Metal-binding</keyword>
<dbReference type="AlphaFoldDB" id="A0A8T3CBF8"/>
<keyword evidence="11 14" id="KW-0472">Membrane</keyword>
<dbReference type="GO" id="GO:0004497">
    <property type="term" value="F:monooxygenase activity"/>
    <property type="evidence" value="ECO:0007669"/>
    <property type="project" value="UniProtKB-KW"/>
</dbReference>
<dbReference type="GO" id="GO:0016705">
    <property type="term" value="F:oxidoreductase activity, acting on paired donors, with incorporation or reduction of molecular oxygen"/>
    <property type="evidence" value="ECO:0007669"/>
    <property type="project" value="InterPro"/>
</dbReference>
<keyword evidence="7 14" id="KW-1133">Transmembrane helix</keyword>
<dbReference type="FunFam" id="1.10.630.10:FF:000043">
    <property type="entry name" value="Cytochrome P450 99A2"/>
    <property type="match status" value="1"/>
</dbReference>
<dbReference type="GO" id="GO:0016020">
    <property type="term" value="C:membrane"/>
    <property type="evidence" value="ECO:0007669"/>
    <property type="project" value="UniProtKB-SubCell"/>
</dbReference>
<accession>A0A8T3CBF8</accession>
<dbReference type="GO" id="GO:0020037">
    <property type="term" value="F:heme binding"/>
    <property type="evidence" value="ECO:0007669"/>
    <property type="project" value="InterPro"/>
</dbReference>
<dbReference type="Proteomes" id="UP000829196">
    <property type="component" value="Unassembled WGS sequence"/>
</dbReference>
<evidence type="ECO:0000256" key="8">
    <source>
        <dbReference type="ARBA" id="ARBA00023002"/>
    </source>
</evidence>
<dbReference type="EMBL" id="JAGYWB010000001">
    <property type="protein sequence ID" value="KAI0531006.1"/>
    <property type="molecule type" value="Genomic_DNA"/>
</dbReference>
<evidence type="ECO:0000313" key="16">
    <source>
        <dbReference type="Proteomes" id="UP000829196"/>
    </source>
</evidence>
<dbReference type="PRINTS" id="PR00463">
    <property type="entry name" value="EP450I"/>
</dbReference>
<dbReference type="InterPro" id="IPR036396">
    <property type="entry name" value="Cyt_P450_sf"/>
</dbReference>
<comment type="similarity">
    <text evidence="3 13">Belongs to the cytochrome P450 family.</text>
</comment>
<keyword evidence="16" id="KW-1185">Reference proteome</keyword>
<evidence type="ECO:0000256" key="11">
    <source>
        <dbReference type="ARBA" id="ARBA00023136"/>
    </source>
</evidence>
<protein>
    <recommendedName>
        <fullName evidence="17">Cytochrome P450</fullName>
    </recommendedName>
</protein>
<comment type="caution">
    <text evidence="15">The sequence shown here is derived from an EMBL/GenBank/DDBJ whole genome shotgun (WGS) entry which is preliminary data.</text>
</comment>
<keyword evidence="9 12" id="KW-0408">Iron</keyword>
<name>A0A8T3CBF8_DENNO</name>
<evidence type="ECO:0000256" key="6">
    <source>
        <dbReference type="ARBA" id="ARBA00022723"/>
    </source>
</evidence>
<dbReference type="SUPFAM" id="SSF48264">
    <property type="entry name" value="Cytochrome P450"/>
    <property type="match status" value="1"/>
</dbReference>
<evidence type="ECO:0000256" key="1">
    <source>
        <dbReference type="ARBA" id="ARBA00001971"/>
    </source>
</evidence>
<dbReference type="PANTHER" id="PTHR47953">
    <property type="entry name" value="OS08G0105600 PROTEIN"/>
    <property type="match status" value="1"/>
</dbReference>
<dbReference type="PANTHER" id="PTHR47953:SF19">
    <property type="entry name" value="OS06G0641600 PROTEIN"/>
    <property type="match status" value="1"/>
</dbReference>
<dbReference type="SMR" id="A0A8T3CBF8"/>
<evidence type="ECO:0000256" key="14">
    <source>
        <dbReference type="SAM" id="Phobius"/>
    </source>
</evidence>
<evidence type="ECO:0008006" key="17">
    <source>
        <dbReference type="Google" id="ProtNLM"/>
    </source>
</evidence>
<dbReference type="CDD" id="cd11072">
    <property type="entry name" value="CYP71-like"/>
    <property type="match status" value="1"/>
</dbReference>
<dbReference type="OrthoDB" id="1470350at2759"/>
<dbReference type="Pfam" id="PF00067">
    <property type="entry name" value="p450"/>
    <property type="match status" value="1"/>
</dbReference>
<evidence type="ECO:0000256" key="10">
    <source>
        <dbReference type="ARBA" id="ARBA00023033"/>
    </source>
</evidence>
<evidence type="ECO:0000313" key="15">
    <source>
        <dbReference type="EMBL" id="KAI0531006.1"/>
    </source>
</evidence>
<gene>
    <name evidence="15" type="ORF">KFK09_000555</name>
</gene>
<evidence type="ECO:0000256" key="5">
    <source>
        <dbReference type="ARBA" id="ARBA00022692"/>
    </source>
</evidence>
<dbReference type="PRINTS" id="PR00385">
    <property type="entry name" value="P450"/>
</dbReference>
<evidence type="ECO:0000256" key="4">
    <source>
        <dbReference type="ARBA" id="ARBA00022617"/>
    </source>
</evidence>
<sequence length="603" mass="69070">MIASWPFESWGKDIIRLIDPPSTRAHRFILAVTDYFLKWAEVISLCNLCSGSFTFSFFLMYLYLLLKVRSFLPLGLDPLVVEYALHGTTLAFDSGISCGVRPSWHHPNSHSLVVEYALRGTILVVRSSVKETFTPTELHRWIEGFPFPDPPCEISSKFVGWIARITPEKPHSLGFSREDNPADFVVASSSSTAREVLKTHDHVLASRPTLLAIEKICYNSSGIGFSPYGPYWRQLRKICTQELLSTKKVKSLSFIRYEEAQNILYKIKRIAGSPMNLTEMFQEVTNSQITRTAFGKECTSRHRFILAMKETIKLLPMLKAADLFPYFSSLISFLDGSSFQMKRLRREMDYVLDEIIMEHKEKKVVTHEMEEDLIDVLLRIQEKGELQVPLTTDNVKAVILDLLVAAIETTSNTLCWIMSELICHPEVMCKAQKEIREALGAKIKIEDNDIHELHYLHNVIKETLRLHPPLPLLLPRTCNEPTELCGFMIPKKARVVVNVWAIARDPKFWVNPDNFYPERFDDSTHDFRGTKYEYLPFGSGRRICPGATFAMAEIELFISLLLLHFDWEIPGGKSPTELDMEEELDGTARKKKDLYLIATTHSI</sequence>
<proteinExistence type="inferred from homology"/>
<feature type="binding site" description="axial binding residue" evidence="12">
    <location>
        <position position="544"/>
    </location>
    <ligand>
        <name>heme</name>
        <dbReference type="ChEBI" id="CHEBI:30413"/>
    </ligand>
    <ligandPart>
        <name>Fe</name>
        <dbReference type="ChEBI" id="CHEBI:18248"/>
    </ligandPart>
</feature>
<organism evidence="15 16">
    <name type="scientific">Dendrobium nobile</name>
    <name type="common">Orchid</name>
    <dbReference type="NCBI Taxonomy" id="94219"/>
    <lineage>
        <taxon>Eukaryota</taxon>
        <taxon>Viridiplantae</taxon>
        <taxon>Streptophyta</taxon>
        <taxon>Embryophyta</taxon>
        <taxon>Tracheophyta</taxon>
        <taxon>Spermatophyta</taxon>
        <taxon>Magnoliopsida</taxon>
        <taxon>Liliopsida</taxon>
        <taxon>Asparagales</taxon>
        <taxon>Orchidaceae</taxon>
        <taxon>Epidendroideae</taxon>
        <taxon>Malaxideae</taxon>
        <taxon>Dendrobiinae</taxon>
        <taxon>Dendrobium</taxon>
    </lineage>
</organism>
<reference evidence="15" key="1">
    <citation type="journal article" date="2022" name="Front. Genet.">
        <title>Chromosome-Scale Assembly of the Dendrobium nobile Genome Provides Insights Into the Molecular Mechanism of the Biosynthesis of the Medicinal Active Ingredient of Dendrobium.</title>
        <authorList>
            <person name="Xu Q."/>
            <person name="Niu S.-C."/>
            <person name="Li K.-L."/>
            <person name="Zheng P.-J."/>
            <person name="Zhang X.-J."/>
            <person name="Jia Y."/>
            <person name="Liu Y."/>
            <person name="Niu Y.-X."/>
            <person name="Yu L.-H."/>
            <person name="Chen D.-F."/>
            <person name="Zhang G.-Q."/>
        </authorList>
    </citation>
    <scope>NUCLEOTIDE SEQUENCE</scope>
    <source>
        <tissue evidence="15">Leaf</tissue>
    </source>
</reference>
<keyword evidence="10 13" id="KW-0503">Monooxygenase</keyword>
<dbReference type="InterPro" id="IPR001128">
    <property type="entry name" value="Cyt_P450"/>
</dbReference>
<dbReference type="InterPro" id="IPR002401">
    <property type="entry name" value="Cyt_P450_E_grp-I"/>
</dbReference>
<keyword evidence="8 13" id="KW-0560">Oxidoreductase</keyword>
<evidence type="ECO:0000256" key="7">
    <source>
        <dbReference type="ARBA" id="ARBA00022989"/>
    </source>
</evidence>
<comment type="cofactor">
    <cofactor evidence="1 12">
        <name>heme</name>
        <dbReference type="ChEBI" id="CHEBI:30413"/>
    </cofactor>
</comment>
<evidence type="ECO:0000256" key="9">
    <source>
        <dbReference type="ARBA" id="ARBA00023004"/>
    </source>
</evidence>
<dbReference type="Gene3D" id="1.10.630.10">
    <property type="entry name" value="Cytochrome P450"/>
    <property type="match status" value="1"/>
</dbReference>
<keyword evidence="4 12" id="KW-0349">Heme</keyword>
<dbReference type="InterPro" id="IPR052306">
    <property type="entry name" value="CYP450_71D"/>
</dbReference>
<evidence type="ECO:0000256" key="13">
    <source>
        <dbReference type="RuleBase" id="RU000461"/>
    </source>
</evidence>
<evidence type="ECO:0000256" key="12">
    <source>
        <dbReference type="PIRSR" id="PIRSR602401-1"/>
    </source>
</evidence>
<evidence type="ECO:0000256" key="3">
    <source>
        <dbReference type="ARBA" id="ARBA00010617"/>
    </source>
</evidence>
<feature type="transmembrane region" description="Helical" evidence="14">
    <location>
        <begin position="42"/>
        <end position="66"/>
    </location>
</feature>
<dbReference type="GO" id="GO:0005506">
    <property type="term" value="F:iron ion binding"/>
    <property type="evidence" value="ECO:0007669"/>
    <property type="project" value="InterPro"/>
</dbReference>
<dbReference type="InterPro" id="IPR017972">
    <property type="entry name" value="Cyt_P450_CS"/>
</dbReference>
<dbReference type="PROSITE" id="PS00086">
    <property type="entry name" value="CYTOCHROME_P450"/>
    <property type="match status" value="1"/>
</dbReference>